<organism evidence="1">
    <name type="scientific">marine sediment metagenome</name>
    <dbReference type="NCBI Taxonomy" id="412755"/>
    <lineage>
        <taxon>unclassified sequences</taxon>
        <taxon>metagenomes</taxon>
        <taxon>ecological metagenomes</taxon>
    </lineage>
</organism>
<comment type="caution">
    <text evidence="1">The sequence shown here is derived from an EMBL/GenBank/DDBJ whole genome shotgun (WGS) entry which is preliminary data.</text>
</comment>
<reference evidence="1" key="1">
    <citation type="journal article" date="2015" name="Nature">
        <title>Complex archaea that bridge the gap between prokaryotes and eukaryotes.</title>
        <authorList>
            <person name="Spang A."/>
            <person name="Saw J.H."/>
            <person name="Jorgensen S.L."/>
            <person name="Zaremba-Niedzwiedzka K."/>
            <person name="Martijn J."/>
            <person name="Lind A.E."/>
            <person name="van Eijk R."/>
            <person name="Schleper C."/>
            <person name="Guy L."/>
            <person name="Ettema T.J."/>
        </authorList>
    </citation>
    <scope>NUCLEOTIDE SEQUENCE</scope>
</reference>
<dbReference type="EMBL" id="LAZR01007143">
    <property type="protein sequence ID" value="KKM87174.1"/>
    <property type="molecule type" value="Genomic_DNA"/>
</dbReference>
<evidence type="ECO:0000313" key="1">
    <source>
        <dbReference type="EMBL" id="KKM87174.1"/>
    </source>
</evidence>
<gene>
    <name evidence="1" type="ORF">LCGC14_1271620</name>
</gene>
<accession>A0A0F9KY03</accession>
<proteinExistence type="predicted"/>
<dbReference type="AlphaFoldDB" id="A0A0F9KY03"/>
<protein>
    <submittedName>
        <fullName evidence="1">Uncharacterized protein</fullName>
    </submittedName>
</protein>
<sequence length="192" mass="20844">MIRDGTGKGYLVQVTSTNRLAVEAISKSLQHEISENKGQAYQVIGMATLASGTVISLHILNTSSTRNLVVTYIRHQIIDESGGTALPNASNYFRIAFNRTFSSGGSTVTPVNLNQGSGNEAEVTAYDTNPTLAGTAKEIDRWYTKAEADMNTFNKEGSIVIQPNHTMELAYIGDQTSGTLYTRLSFLMEVPD</sequence>
<name>A0A0F9KY03_9ZZZZ</name>